<organism evidence="3">
    <name type="scientific">Volvox carteri f. nagariensis</name>
    <dbReference type="NCBI Taxonomy" id="3068"/>
    <lineage>
        <taxon>Eukaryota</taxon>
        <taxon>Viridiplantae</taxon>
        <taxon>Chlorophyta</taxon>
        <taxon>core chlorophytes</taxon>
        <taxon>Chlorophyceae</taxon>
        <taxon>CS clade</taxon>
        <taxon>Chlamydomonadales</taxon>
        <taxon>Volvocaceae</taxon>
        <taxon>Volvox</taxon>
    </lineage>
</organism>
<dbReference type="InterPro" id="IPR053215">
    <property type="entry name" value="TKL_Ser/Thr_kinase"/>
</dbReference>
<dbReference type="Gene3D" id="1.10.510.10">
    <property type="entry name" value="Transferase(Phosphotransferase) domain 1"/>
    <property type="match status" value="1"/>
</dbReference>
<dbReference type="PROSITE" id="PS50011">
    <property type="entry name" value="PROTEIN_KINASE_DOM"/>
    <property type="match status" value="1"/>
</dbReference>
<evidence type="ECO:0000313" key="3">
    <source>
        <dbReference type="Proteomes" id="UP000001058"/>
    </source>
</evidence>
<evidence type="ECO:0000259" key="1">
    <source>
        <dbReference type="PROSITE" id="PS50011"/>
    </source>
</evidence>
<dbReference type="eggNOG" id="KOG0192">
    <property type="taxonomic scope" value="Eukaryota"/>
</dbReference>
<proteinExistence type="predicted"/>
<accession>D8UKB6</accession>
<dbReference type="GeneID" id="9625931"/>
<reference evidence="2 3" key="1">
    <citation type="journal article" date="2010" name="Science">
        <title>Genomic analysis of organismal complexity in the multicellular green alga Volvox carteri.</title>
        <authorList>
            <person name="Prochnik S.E."/>
            <person name="Umen J."/>
            <person name="Nedelcu A.M."/>
            <person name="Hallmann A."/>
            <person name="Miller S.M."/>
            <person name="Nishii I."/>
            <person name="Ferris P."/>
            <person name="Kuo A."/>
            <person name="Mitros T."/>
            <person name="Fritz-Laylin L.K."/>
            <person name="Hellsten U."/>
            <person name="Chapman J."/>
            <person name="Simakov O."/>
            <person name="Rensing S.A."/>
            <person name="Terry A."/>
            <person name="Pangilinan J."/>
            <person name="Kapitonov V."/>
            <person name="Jurka J."/>
            <person name="Salamov A."/>
            <person name="Shapiro H."/>
            <person name="Schmutz J."/>
            <person name="Grimwood J."/>
            <person name="Lindquist E."/>
            <person name="Lucas S."/>
            <person name="Grigoriev I.V."/>
            <person name="Schmitt R."/>
            <person name="Kirk D."/>
            <person name="Rokhsar D.S."/>
        </authorList>
    </citation>
    <scope>NUCLEOTIDE SEQUENCE [LARGE SCALE GENOMIC DNA]</scope>
    <source>
        <strain evidence="3">f. Nagariensis / Eve</strain>
    </source>
</reference>
<dbReference type="InterPro" id="IPR011009">
    <property type="entry name" value="Kinase-like_dom_sf"/>
</dbReference>
<dbReference type="PANTHER" id="PTHR45756">
    <property type="entry name" value="PALMITOYLTRANSFERASE"/>
    <property type="match status" value="1"/>
</dbReference>
<protein>
    <recommendedName>
        <fullName evidence="1">Protein kinase domain-containing protein</fullName>
    </recommendedName>
</protein>
<gene>
    <name evidence="2" type="ORF">VOLCADRAFT_100492</name>
</gene>
<dbReference type="Proteomes" id="UP000001058">
    <property type="component" value="Unassembled WGS sequence"/>
</dbReference>
<dbReference type="PANTHER" id="PTHR45756:SF1">
    <property type="entry name" value="PROTEIN KINASE DOMAIN CONTAINING PROTEIN"/>
    <property type="match status" value="1"/>
</dbReference>
<dbReference type="Pfam" id="PF07714">
    <property type="entry name" value="PK_Tyr_Ser-Thr"/>
    <property type="match status" value="1"/>
</dbReference>
<evidence type="ECO:0000313" key="2">
    <source>
        <dbReference type="EMBL" id="EFJ39835.1"/>
    </source>
</evidence>
<dbReference type="InParanoid" id="D8UKB6"/>
<sequence>MTISQSRLRGSLPCTETLSYRASVAVREAVTAATQAPPHLRQADDATRLSKLLESHKRERLGTYMYMAPEVYQRQKYDEKCDCFSFAMLLYEVFHRYITACSLEPTSQMERYARQVSQGFRPAIHEDLPSPLRRVIRQCWAQNPEHRPDMGTVAQELWAMEARGVLAALDRKQQAPELGGLLGACCCCCVVC</sequence>
<dbReference type="GO" id="GO:0004672">
    <property type="term" value="F:protein kinase activity"/>
    <property type="evidence" value="ECO:0007669"/>
    <property type="project" value="InterPro"/>
</dbReference>
<dbReference type="KEGG" id="vcn:VOLCADRAFT_100492"/>
<feature type="domain" description="Protein kinase" evidence="1">
    <location>
        <begin position="1"/>
        <end position="159"/>
    </location>
</feature>
<keyword evidence="3" id="KW-1185">Reference proteome</keyword>
<dbReference type="GO" id="GO:0005524">
    <property type="term" value="F:ATP binding"/>
    <property type="evidence" value="ECO:0007669"/>
    <property type="project" value="InterPro"/>
</dbReference>
<dbReference type="AlphaFoldDB" id="D8UKB6"/>
<dbReference type="SUPFAM" id="SSF56112">
    <property type="entry name" value="Protein kinase-like (PK-like)"/>
    <property type="match status" value="1"/>
</dbReference>
<dbReference type="STRING" id="3068.D8UKB6"/>
<dbReference type="RefSeq" id="XP_002959107.1">
    <property type="nucleotide sequence ID" value="XM_002959061.1"/>
</dbReference>
<dbReference type="OrthoDB" id="676979at2759"/>
<name>D8UKB6_VOLCA</name>
<dbReference type="InterPro" id="IPR001245">
    <property type="entry name" value="Ser-Thr/Tyr_kinase_cat_dom"/>
</dbReference>
<dbReference type="InterPro" id="IPR000719">
    <property type="entry name" value="Prot_kinase_dom"/>
</dbReference>
<dbReference type="EMBL" id="GL378442">
    <property type="protein sequence ID" value="EFJ39835.1"/>
    <property type="molecule type" value="Genomic_DNA"/>
</dbReference>